<proteinExistence type="predicted"/>
<comment type="caution">
    <text evidence="3">The sequence shown here is derived from an EMBL/GenBank/DDBJ whole genome shotgun (WGS) entry which is preliminary data.</text>
</comment>
<feature type="region of interest" description="Disordered" evidence="2">
    <location>
        <begin position="226"/>
        <end position="251"/>
    </location>
</feature>
<dbReference type="Proteomes" id="UP001058974">
    <property type="component" value="Chromosome 2"/>
</dbReference>
<sequence length="293" mass="33032">MGMKQKVKPKDLAMTLGISPKDLLSHYKEDRDIQGLRRSYLEGVARRMAGKKSIFERDKLTLQTRAQCKKDMEQLERNQEALRVDMDSVKGNMKEMKDKMDKLTRAITNMLARQTETDKRKAASMSTPPPGDGNPIQGFTSDIQGGEAKEGTLHPEGSILTLVHNGASRSVQIPILQDSYVDLSQQYKEEDPRGMVQEIKLVTHSAVTIRETRTKDKYKILEERLKVGKPSSNQNSNKRYSNNNNSKKGETNVFTVEGSSRVPYNSYIAAVGPNQYPQQTYSRPQAQQARALP</sequence>
<feature type="compositionally biased region" description="Polar residues" evidence="2">
    <location>
        <begin position="275"/>
        <end position="293"/>
    </location>
</feature>
<feature type="coiled-coil region" evidence="1">
    <location>
        <begin position="65"/>
        <end position="113"/>
    </location>
</feature>
<reference evidence="3 4" key="1">
    <citation type="journal article" date="2022" name="Nat. Genet.">
        <title>Improved pea reference genome and pan-genome highlight genomic features and evolutionary characteristics.</title>
        <authorList>
            <person name="Yang T."/>
            <person name="Liu R."/>
            <person name="Luo Y."/>
            <person name="Hu S."/>
            <person name="Wang D."/>
            <person name="Wang C."/>
            <person name="Pandey M.K."/>
            <person name="Ge S."/>
            <person name="Xu Q."/>
            <person name="Li N."/>
            <person name="Li G."/>
            <person name="Huang Y."/>
            <person name="Saxena R.K."/>
            <person name="Ji Y."/>
            <person name="Li M."/>
            <person name="Yan X."/>
            <person name="He Y."/>
            <person name="Liu Y."/>
            <person name="Wang X."/>
            <person name="Xiang C."/>
            <person name="Varshney R.K."/>
            <person name="Ding H."/>
            <person name="Gao S."/>
            <person name="Zong X."/>
        </authorList>
    </citation>
    <scope>NUCLEOTIDE SEQUENCE [LARGE SCALE GENOMIC DNA]</scope>
    <source>
        <strain evidence="3 4">cv. Zhongwan 6</strain>
    </source>
</reference>
<evidence type="ECO:0000256" key="2">
    <source>
        <dbReference type="SAM" id="MobiDB-lite"/>
    </source>
</evidence>
<evidence type="ECO:0000313" key="3">
    <source>
        <dbReference type="EMBL" id="KAI5437109.1"/>
    </source>
</evidence>
<keyword evidence="1" id="KW-0175">Coiled coil</keyword>
<dbReference type="EMBL" id="JAMSHJ010000002">
    <property type="protein sequence ID" value="KAI5437109.1"/>
    <property type="molecule type" value="Genomic_DNA"/>
</dbReference>
<keyword evidence="4" id="KW-1185">Reference proteome</keyword>
<gene>
    <name evidence="3" type="ORF">KIW84_023289</name>
</gene>
<accession>A0A9D5BBW0</accession>
<dbReference type="AlphaFoldDB" id="A0A9D5BBW0"/>
<evidence type="ECO:0000256" key="1">
    <source>
        <dbReference type="SAM" id="Coils"/>
    </source>
</evidence>
<protein>
    <submittedName>
        <fullName evidence="3">Uncharacterized protein</fullName>
    </submittedName>
</protein>
<name>A0A9D5BBW0_PEA</name>
<feature type="region of interest" description="Disordered" evidence="2">
    <location>
        <begin position="115"/>
        <end position="136"/>
    </location>
</feature>
<feature type="region of interest" description="Disordered" evidence="2">
    <location>
        <begin position="273"/>
        <end position="293"/>
    </location>
</feature>
<dbReference type="Gramene" id="Psat02G0328900-T1">
    <property type="protein sequence ID" value="KAI5437109.1"/>
    <property type="gene ID" value="KIW84_023289"/>
</dbReference>
<organism evidence="3 4">
    <name type="scientific">Pisum sativum</name>
    <name type="common">Garden pea</name>
    <name type="synonym">Lathyrus oleraceus</name>
    <dbReference type="NCBI Taxonomy" id="3888"/>
    <lineage>
        <taxon>Eukaryota</taxon>
        <taxon>Viridiplantae</taxon>
        <taxon>Streptophyta</taxon>
        <taxon>Embryophyta</taxon>
        <taxon>Tracheophyta</taxon>
        <taxon>Spermatophyta</taxon>
        <taxon>Magnoliopsida</taxon>
        <taxon>eudicotyledons</taxon>
        <taxon>Gunneridae</taxon>
        <taxon>Pentapetalae</taxon>
        <taxon>rosids</taxon>
        <taxon>fabids</taxon>
        <taxon>Fabales</taxon>
        <taxon>Fabaceae</taxon>
        <taxon>Papilionoideae</taxon>
        <taxon>50 kb inversion clade</taxon>
        <taxon>NPAAA clade</taxon>
        <taxon>Hologalegina</taxon>
        <taxon>IRL clade</taxon>
        <taxon>Fabeae</taxon>
        <taxon>Lathyrus</taxon>
    </lineage>
</organism>
<evidence type="ECO:0000313" key="4">
    <source>
        <dbReference type="Proteomes" id="UP001058974"/>
    </source>
</evidence>
<feature type="compositionally biased region" description="Low complexity" evidence="2">
    <location>
        <begin position="231"/>
        <end position="246"/>
    </location>
</feature>